<evidence type="ECO:0000313" key="2">
    <source>
        <dbReference type="Proteomes" id="UP000031866"/>
    </source>
</evidence>
<dbReference type="Proteomes" id="UP000031866">
    <property type="component" value="Chromosome"/>
</dbReference>
<dbReference type="AlphaFoldDB" id="A0A0B5QPP5"/>
<dbReference type="OrthoDB" id="72471at2"/>
<proteinExistence type="predicted"/>
<evidence type="ECO:0000313" key="1">
    <source>
        <dbReference type="EMBL" id="AJG98848.2"/>
    </source>
</evidence>
<accession>A0A0B5QPP5</accession>
<gene>
    <name evidence="1" type="ORF">LF65_02262</name>
</gene>
<name>A0A0B5QPP5_CLOBE</name>
<organism evidence="1 2">
    <name type="scientific">Clostridium beijerinckii</name>
    <name type="common">Clostridium MP</name>
    <dbReference type="NCBI Taxonomy" id="1520"/>
    <lineage>
        <taxon>Bacteria</taxon>
        <taxon>Bacillati</taxon>
        <taxon>Bacillota</taxon>
        <taxon>Clostridia</taxon>
        <taxon>Eubacteriales</taxon>
        <taxon>Clostridiaceae</taxon>
        <taxon>Clostridium</taxon>
    </lineage>
</organism>
<dbReference type="RefSeq" id="WP_052483081.1">
    <property type="nucleotide sequence ID" value="NZ_CP010086.2"/>
</dbReference>
<dbReference type="STRING" id="1520.LF65_02262"/>
<dbReference type="EMBL" id="CP010086">
    <property type="protein sequence ID" value="AJG98848.2"/>
    <property type="molecule type" value="Genomic_DNA"/>
</dbReference>
<protein>
    <submittedName>
        <fullName evidence="1">Uncharacterized protein</fullName>
    </submittedName>
</protein>
<sequence>MEKPILFNTEMVKSILEGRKWCTRRIAKTLKDVTEITHGDFKWSYNQIWMNDETLMLHAPYDKGDILYVRETWMMQSMSNFDKRAKFLFKAEPNEKLKEVVLSSDRYEDLIKYSYKKGWQPSLFMPKEAARIFLKVTNVRVERLKNMTTKDVLKEGIYSEIFENYFGESKSKLMFEVWENLWNSTLKKDQLEEYGWNANPWVWVIEFERIEK</sequence>
<reference evidence="2" key="1">
    <citation type="submission" date="2014-12" db="EMBL/GenBank/DDBJ databases">
        <title>Genome sequence of Clostridium beijerinckii strain 59B.</title>
        <authorList>
            <person name="Little G.T."/>
            <person name="Minton N.P."/>
        </authorList>
    </citation>
    <scope>NUCLEOTIDE SEQUENCE [LARGE SCALE GENOMIC DNA]</scope>
    <source>
        <strain evidence="2">59B</strain>
    </source>
</reference>
<dbReference type="KEGG" id="cbei:LF65_02262"/>